<comment type="caution">
    <text evidence="2">The sequence shown here is derived from an EMBL/GenBank/DDBJ whole genome shotgun (WGS) entry which is preliminary data.</text>
</comment>
<evidence type="ECO:0000313" key="3">
    <source>
        <dbReference type="Proteomes" id="UP000622552"/>
    </source>
</evidence>
<evidence type="ECO:0000256" key="1">
    <source>
        <dbReference type="SAM" id="MobiDB-lite"/>
    </source>
</evidence>
<dbReference type="AlphaFoldDB" id="A0A8J7KWD3"/>
<feature type="region of interest" description="Disordered" evidence="1">
    <location>
        <begin position="1"/>
        <end position="61"/>
    </location>
</feature>
<dbReference type="Proteomes" id="UP000622552">
    <property type="component" value="Unassembled WGS sequence"/>
</dbReference>
<sequence length="61" mass="6661">MHEDQTNKRDLLADAEQRIHDEQESNARAAGGGARDEEQADVLADEALDLEDEDHDTGGEG</sequence>
<organism evidence="2 3">
    <name type="scientific">Longispora fulva</name>
    <dbReference type="NCBI Taxonomy" id="619741"/>
    <lineage>
        <taxon>Bacteria</taxon>
        <taxon>Bacillati</taxon>
        <taxon>Actinomycetota</taxon>
        <taxon>Actinomycetes</taxon>
        <taxon>Micromonosporales</taxon>
        <taxon>Micromonosporaceae</taxon>
        <taxon>Longispora</taxon>
    </lineage>
</organism>
<dbReference type="RefSeq" id="WP_197003392.1">
    <property type="nucleotide sequence ID" value="NZ_BONS01000015.1"/>
</dbReference>
<name>A0A8J7KWD3_9ACTN</name>
<reference evidence="2" key="1">
    <citation type="submission" date="2020-11" db="EMBL/GenBank/DDBJ databases">
        <title>Sequencing the genomes of 1000 actinobacteria strains.</title>
        <authorList>
            <person name="Klenk H.-P."/>
        </authorList>
    </citation>
    <scope>NUCLEOTIDE SEQUENCE</scope>
    <source>
        <strain evidence="2">DSM 45356</strain>
    </source>
</reference>
<feature type="compositionally biased region" description="Acidic residues" evidence="1">
    <location>
        <begin position="38"/>
        <end position="55"/>
    </location>
</feature>
<accession>A0A8J7KWD3</accession>
<evidence type="ECO:0000313" key="2">
    <source>
        <dbReference type="EMBL" id="MBG6136412.1"/>
    </source>
</evidence>
<proteinExistence type="predicted"/>
<keyword evidence="3" id="KW-1185">Reference proteome</keyword>
<gene>
    <name evidence="2" type="ORF">IW245_002606</name>
</gene>
<feature type="compositionally biased region" description="Basic and acidic residues" evidence="1">
    <location>
        <begin position="1"/>
        <end position="25"/>
    </location>
</feature>
<protein>
    <submittedName>
        <fullName evidence="2">Uncharacterized protein</fullName>
    </submittedName>
</protein>
<dbReference type="EMBL" id="JADOUF010000001">
    <property type="protein sequence ID" value="MBG6136412.1"/>
    <property type="molecule type" value="Genomic_DNA"/>
</dbReference>